<feature type="non-terminal residue" evidence="2">
    <location>
        <position position="1"/>
    </location>
</feature>
<evidence type="ECO:0000313" key="2">
    <source>
        <dbReference type="EMBL" id="MDT7015554.1"/>
    </source>
</evidence>
<protein>
    <submittedName>
        <fullName evidence="2">Uncharacterized protein</fullName>
    </submittedName>
</protein>
<sequence>GVPSSTPFTDGTTPYTASTSYSDSTTSTSSTGNTINIAPGAIQLTSTGNADYDVENLVGKFEDYLMNLKERRG</sequence>
<dbReference type="Proteomes" id="UP001254075">
    <property type="component" value="Unassembled WGS sequence"/>
</dbReference>
<reference evidence="2" key="1">
    <citation type="submission" date="2023-08" db="EMBL/GenBank/DDBJ databases">
        <authorList>
            <person name="Page C.A."/>
            <person name="Perez-Diaz I.M."/>
        </authorList>
    </citation>
    <scope>NUCLEOTIDE SEQUENCE</scope>
    <source>
        <strain evidence="2">3.8.38</strain>
    </source>
</reference>
<feature type="compositionally biased region" description="Polar residues" evidence="1">
    <location>
        <begin position="1"/>
        <end position="11"/>
    </location>
</feature>
<proteinExistence type="predicted"/>
<evidence type="ECO:0000256" key="1">
    <source>
        <dbReference type="SAM" id="MobiDB-lite"/>
    </source>
</evidence>
<name>A0AAW8W842_9LACO</name>
<accession>A0AAW8W842</accession>
<dbReference type="EMBL" id="JAVLAM010000012">
    <property type="protein sequence ID" value="MDT7015554.1"/>
    <property type="molecule type" value="Genomic_DNA"/>
</dbReference>
<feature type="compositionally biased region" description="Low complexity" evidence="1">
    <location>
        <begin position="12"/>
        <end position="31"/>
    </location>
</feature>
<dbReference type="AlphaFoldDB" id="A0AAW8W842"/>
<feature type="region of interest" description="Disordered" evidence="1">
    <location>
        <begin position="1"/>
        <end position="36"/>
    </location>
</feature>
<gene>
    <name evidence="2" type="ORF">RI532_14445</name>
</gene>
<comment type="caution">
    <text evidence="2">The sequence shown here is derived from an EMBL/GenBank/DDBJ whole genome shotgun (WGS) entry which is preliminary data.</text>
</comment>
<evidence type="ECO:0000313" key="3">
    <source>
        <dbReference type="Proteomes" id="UP001254075"/>
    </source>
</evidence>
<dbReference type="RefSeq" id="WP_313845767.1">
    <property type="nucleotide sequence ID" value="NZ_JAVLAM010000012.1"/>
</dbReference>
<organism evidence="2 3">
    <name type="scientific">Levilactobacillus namurensis</name>
    <dbReference type="NCBI Taxonomy" id="380393"/>
    <lineage>
        <taxon>Bacteria</taxon>
        <taxon>Bacillati</taxon>
        <taxon>Bacillota</taxon>
        <taxon>Bacilli</taxon>
        <taxon>Lactobacillales</taxon>
        <taxon>Lactobacillaceae</taxon>
        <taxon>Levilactobacillus</taxon>
    </lineage>
</organism>